<comment type="caution">
    <text evidence="2">The sequence shown here is derived from an EMBL/GenBank/DDBJ whole genome shotgun (WGS) entry which is preliminary data.</text>
</comment>
<dbReference type="Proteomes" id="UP001150538">
    <property type="component" value="Unassembled WGS sequence"/>
</dbReference>
<dbReference type="InterPro" id="IPR044688">
    <property type="entry name" value="SCI-1-like"/>
</dbReference>
<dbReference type="AlphaFoldDB" id="A0A9W8DW44"/>
<dbReference type="EMBL" id="JANBPU010000010">
    <property type="protein sequence ID" value="KAJ1920707.1"/>
    <property type="molecule type" value="Genomic_DNA"/>
</dbReference>
<organism evidence="2 3">
    <name type="scientific">Mycoemilia scoparia</name>
    <dbReference type="NCBI Taxonomy" id="417184"/>
    <lineage>
        <taxon>Eukaryota</taxon>
        <taxon>Fungi</taxon>
        <taxon>Fungi incertae sedis</taxon>
        <taxon>Zoopagomycota</taxon>
        <taxon>Kickxellomycotina</taxon>
        <taxon>Kickxellomycetes</taxon>
        <taxon>Kickxellales</taxon>
        <taxon>Kickxellaceae</taxon>
        <taxon>Mycoemilia</taxon>
    </lineage>
</organism>
<evidence type="ECO:0000313" key="3">
    <source>
        <dbReference type="Proteomes" id="UP001150538"/>
    </source>
</evidence>
<gene>
    <name evidence="2" type="ORF">H4219_001106</name>
</gene>
<name>A0A9W8DW44_9FUNG</name>
<dbReference type="OrthoDB" id="2139939at2759"/>
<keyword evidence="3" id="KW-1185">Reference proteome</keyword>
<evidence type="ECO:0000313" key="2">
    <source>
        <dbReference type="EMBL" id="KAJ1920707.1"/>
    </source>
</evidence>
<reference evidence="2" key="1">
    <citation type="submission" date="2022-07" db="EMBL/GenBank/DDBJ databases">
        <title>Phylogenomic reconstructions and comparative analyses of Kickxellomycotina fungi.</title>
        <authorList>
            <person name="Reynolds N.K."/>
            <person name="Stajich J.E."/>
            <person name="Barry K."/>
            <person name="Grigoriev I.V."/>
            <person name="Crous P."/>
            <person name="Smith M.E."/>
        </authorList>
    </citation>
    <scope>NUCLEOTIDE SEQUENCE</scope>
    <source>
        <strain evidence="2">NBRC 100468</strain>
    </source>
</reference>
<evidence type="ECO:0000256" key="1">
    <source>
        <dbReference type="SAM" id="MobiDB-lite"/>
    </source>
</evidence>
<proteinExistence type="predicted"/>
<feature type="region of interest" description="Disordered" evidence="1">
    <location>
        <begin position="1"/>
        <end position="55"/>
    </location>
</feature>
<accession>A0A9W8DW44</accession>
<sequence>MGRDRKKDRRSVSPDIRYPEENSKHYHSRKSDNAGSMHESKKSKSGLPVGTKDISDDDYYRLNAQFCLWLRKEKDRYIDELSSEKSRKYFHKFVVAWNDGKLKGYSGSKFGNRGERHIKDEYDLEDERDRERYNRRKKRLEEKDKNQLLLDEVAPRETGREAMLAKKRARNEYHRTENSIDMDLNPDQMLEDTSFKAMLKSREGRAGKRERERDQRKAIENARKQEKLREYESKNQSTIEMFRRMAEKSREEGLGLNARKD</sequence>
<feature type="compositionally biased region" description="Basic and acidic residues" evidence="1">
    <location>
        <begin position="200"/>
        <end position="233"/>
    </location>
</feature>
<dbReference type="PANTHER" id="PTHR34117:SF1">
    <property type="entry name" value="STYLE CELL-CYCLE INHIBITOR 1"/>
    <property type="match status" value="1"/>
</dbReference>
<protein>
    <submittedName>
        <fullName evidence="2">Uncharacterized protein</fullName>
    </submittedName>
</protein>
<feature type="region of interest" description="Disordered" evidence="1">
    <location>
        <begin position="199"/>
        <end position="238"/>
    </location>
</feature>
<dbReference type="PANTHER" id="PTHR34117">
    <property type="entry name" value="STYLE CELL-CYCLE INHIBITOR 1"/>
    <property type="match status" value="1"/>
</dbReference>
<feature type="compositionally biased region" description="Basic and acidic residues" evidence="1">
    <location>
        <begin position="17"/>
        <end position="42"/>
    </location>
</feature>